<dbReference type="InterPro" id="IPR002156">
    <property type="entry name" value="RNaseH_domain"/>
</dbReference>
<dbReference type="GO" id="GO:0004523">
    <property type="term" value="F:RNA-DNA hybrid ribonuclease activity"/>
    <property type="evidence" value="ECO:0007669"/>
    <property type="project" value="InterPro"/>
</dbReference>
<dbReference type="AlphaFoldDB" id="A0A2N9GRI3"/>
<reference evidence="4" key="1">
    <citation type="submission" date="2018-02" db="EMBL/GenBank/DDBJ databases">
        <authorList>
            <person name="Cohen D.B."/>
            <person name="Kent A.D."/>
        </authorList>
    </citation>
    <scope>NUCLEOTIDE SEQUENCE</scope>
</reference>
<dbReference type="InterPro" id="IPR036397">
    <property type="entry name" value="RNaseH_sf"/>
</dbReference>
<organism evidence="4">
    <name type="scientific">Fagus sylvatica</name>
    <name type="common">Beechnut</name>
    <dbReference type="NCBI Taxonomy" id="28930"/>
    <lineage>
        <taxon>Eukaryota</taxon>
        <taxon>Viridiplantae</taxon>
        <taxon>Streptophyta</taxon>
        <taxon>Embryophyta</taxon>
        <taxon>Tracheophyta</taxon>
        <taxon>Spermatophyta</taxon>
        <taxon>Magnoliopsida</taxon>
        <taxon>eudicotyledons</taxon>
        <taxon>Gunneridae</taxon>
        <taxon>Pentapetalae</taxon>
        <taxon>rosids</taxon>
        <taxon>fabids</taxon>
        <taxon>Fagales</taxon>
        <taxon>Fagaceae</taxon>
        <taxon>Fagus</taxon>
    </lineage>
</organism>
<dbReference type="Gene3D" id="3.30.420.10">
    <property type="entry name" value="Ribonuclease H-like superfamily/Ribonuclease H"/>
    <property type="match status" value="1"/>
</dbReference>
<sequence>MCGQTFGDRVRANKRPHSPIKSKGKDKGLSIKAQARAKLGEKIREEAGREIPNDVYVQGLEVDEDHKPILLDTHLENSRGRRPFQFEAMWARDKSSIDVVERAWWLAMEGSQNFKLLKKCQNTRKEFIAWNKSCFGIASTRIKELENKLKGLQELAPTQENIEIEAALHLELNEWLEREELKWKQKSLDLWLKEGDHNSKFFHAFTLDLEGLMSPCISGAENMELACIPSPQEIKAVIWAMHPLKAPVPDGLPVVEVGVLMGCVDKYCKWFGQAISMEKSGFFVSKGVHGQFSLQICNQCGFKKLAKDVKYLGLPLFLSSNKSKDFSFVKEKLEARVSGWKCKSLSWMGRATLIKSVAQATPIYGMSAFKFPKGLCEEMNAIVRKFWWNPRIEGFRKFESFNEAMIAKLAWWVLSERDSFCVKVLRAKYKVGNHWLHDSPASSASFSWRDLPNFKPQPRVNSGIPQCLVVAQLLRQDKMGWDKDKLKMLFDEESVSAILNIPQWSKNQKDKWIWLKTSTGELSVNMSQLVVELRSHSKEHWNSKNTMPDPPMKEQSVKWEVPEQGWYKVNCDAAIGRKFSSIAVVVRDWRGSVVLAQSKKVDTISPFQAEAAALYWATQIVVDHGLCLVYFESDCKQCMDAICNGLKSSS</sequence>
<dbReference type="PANTHER" id="PTHR33116">
    <property type="entry name" value="REVERSE TRANSCRIPTASE ZINC-BINDING DOMAIN-CONTAINING PROTEIN-RELATED-RELATED"/>
    <property type="match status" value="1"/>
</dbReference>
<feature type="region of interest" description="Disordered" evidence="2">
    <location>
        <begin position="1"/>
        <end position="27"/>
    </location>
</feature>
<feature type="compositionally biased region" description="Basic residues" evidence="2">
    <location>
        <begin position="12"/>
        <end position="22"/>
    </location>
</feature>
<dbReference type="PANTHER" id="PTHR33116:SF86">
    <property type="entry name" value="REVERSE TRANSCRIPTASE DOMAIN-CONTAINING PROTEIN"/>
    <property type="match status" value="1"/>
</dbReference>
<protein>
    <recommendedName>
        <fullName evidence="3">RNase H type-1 domain-containing protein</fullName>
    </recommendedName>
</protein>
<evidence type="ECO:0000256" key="1">
    <source>
        <dbReference type="SAM" id="Coils"/>
    </source>
</evidence>
<evidence type="ECO:0000256" key="2">
    <source>
        <dbReference type="SAM" id="MobiDB-lite"/>
    </source>
</evidence>
<name>A0A2N9GRI3_FAGSY</name>
<keyword evidence="1" id="KW-0175">Coiled coil</keyword>
<dbReference type="Pfam" id="PF13456">
    <property type="entry name" value="RVT_3"/>
    <property type="match status" value="1"/>
</dbReference>
<feature type="coiled-coil region" evidence="1">
    <location>
        <begin position="135"/>
        <end position="162"/>
    </location>
</feature>
<gene>
    <name evidence="4" type="ORF">FSB_LOCUS30087</name>
</gene>
<dbReference type="CDD" id="cd06222">
    <property type="entry name" value="RNase_H_like"/>
    <property type="match status" value="1"/>
</dbReference>
<accession>A0A2N9GRI3</accession>
<evidence type="ECO:0000259" key="3">
    <source>
        <dbReference type="Pfam" id="PF13456"/>
    </source>
</evidence>
<dbReference type="GO" id="GO:0003676">
    <property type="term" value="F:nucleic acid binding"/>
    <property type="evidence" value="ECO:0007669"/>
    <property type="project" value="InterPro"/>
</dbReference>
<feature type="domain" description="RNase H type-1" evidence="3">
    <location>
        <begin position="570"/>
        <end position="645"/>
    </location>
</feature>
<dbReference type="EMBL" id="OIVN01002274">
    <property type="protein sequence ID" value="SPD02205.1"/>
    <property type="molecule type" value="Genomic_DNA"/>
</dbReference>
<proteinExistence type="predicted"/>
<evidence type="ECO:0000313" key="4">
    <source>
        <dbReference type="EMBL" id="SPD02205.1"/>
    </source>
</evidence>
<dbReference type="InterPro" id="IPR044730">
    <property type="entry name" value="RNase_H-like_dom_plant"/>
</dbReference>